<protein>
    <recommendedName>
        <fullName evidence="2">tRNA uridine 5-carboxymethylaminomethyl modification enzyme MnmG</fullName>
    </recommendedName>
    <alternativeName>
        <fullName evidence="7">Glucose-inhibited division protein A</fullName>
    </alternativeName>
</protein>
<dbReference type="EMBL" id="BAVR01000028">
    <property type="protein sequence ID" value="GAE88952.1"/>
    <property type="molecule type" value="Genomic_DNA"/>
</dbReference>
<dbReference type="PROSITE" id="PS01281">
    <property type="entry name" value="GIDA_2"/>
    <property type="match status" value="1"/>
</dbReference>
<evidence type="ECO:0000313" key="9">
    <source>
        <dbReference type="EMBL" id="GAE88952.1"/>
    </source>
</evidence>
<evidence type="ECO:0000256" key="6">
    <source>
        <dbReference type="ARBA" id="ARBA00023027"/>
    </source>
</evidence>
<evidence type="ECO:0000256" key="4">
    <source>
        <dbReference type="ARBA" id="ARBA00022694"/>
    </source>
</evidence>
<name>W4V6X8_9FIRM</name>
<dbReference type="GO" id="GO:0030488">
    <property type="term" value="P:tRNA methylation"/>
    <property type="evidence" value="ECO:0007669"/>
    <property type="project" value="TreeGrafter"/>
</dbReference>
<organism evidence="9 10">
    <name type="scientific">Acetivibrio straminisolvens JCM 21531</name>
    <dbReference type="NCBI Taxonomy" id="1294263"/>
    <lineage>
        <taxon>Bacteria</taxon>
        <taxon>Bacillati</taxon>
        <taxon>Bacillota</taxon>
        <taxon>Clostridia</taxon>
        <taxon>Eubacteriales</taxon>
        <taxon>Oscillospiraceae</taxon>
        <taxon>Acetivibrio</taxon>
    </lineage>
</organism>
<keyword evidence="10" id="KW-1185">Reference proteome</keyword>
<evidence type="ECO:0000256" key="1">
    <source>
        <dbReference type="ARBA" id="ARBA00001974"/>
    </source>
</evidence>
<sequence length="58" mass="6133">MPHTALKKASNIYFAGQITGVEGYVESASSGMIAGINASMDFLGRERVIFPRSTAIGL</sequence>
<comment type="cofactor">
    <cofactor evidence="1">
        <name>FAD</name>
        <dbReference type="ChEBI" id="CHEBI:57692"/>
    </cofactor>
</comment>
<dbReference type="InterPro" id="IPR020595">
    <property type="entry name" value="MnmG-rel_CS"/>
</dbReference>
<dbReference type="Proteomes" id="UP000019109">
    <property type="component" value="Unassembled WGS sequence"/>
</dbReference>
<dbReference type="GO" id="GO:0005829">
    <property type="term" value="C:cytosol"/>
    <property type="evidence" value="ECO:0007669"/>
    <property type="project" value="TreeGrafter"/>
</dbReference>
<dbReference type="STRING" id="1294263.JCM21531_2440"/>
<dbReference type="Pfam" id="PF01134">
    <property type="entry name" value="GIDA"/>
    <property type="match status" value="1"/>
</dbReference>
<dbReference type="PANTHER" id="PTHR11806">
    <property type="entry name" value="GLUCOSE INHIBITED DIVISION PROTEIN A"/>
    <property type="match status" value="1"/>
</dbReference>
<dbReference type="InterPro" id="IPR036188">
    <property type="entry name" value="FAD/NAD-bd_sf"/>
</dbReference>
<comment type="caution">
    <text evidence="9">The sequence shown here is derived from an EMBL/GenBank/DDBJ whole genome shotgun (WGS) entry which is preliminary data.</text>
</comment>
<dbReference type="GO" id="GO:0002098">
    <property type="term" value="P:tRNA wobble uridine modification"/>
    <property type="evidence" value="ECO:0007669"/>
    <property type="project" value="TreeGrafter"/>
</dbReference>
<dbReference type="PANTHER" id="PTHR11806:SF2">
    <property type="entry name" value="METHYLENETETRAHYDROFOLATE--TRNA-(URACIL-5-)-METHYLTRANSFERASE TRMFO"/>
    <property type="match status" value="1"/>
</dbReference>
<proteinExistence type="predicted"/>
<dbReference type="InterPro" id="IPR040131">
    <property type="entry name" value="MnmG_N"/>
</dbReference>
<keyword evidence="6" id="KW-0520">NAD</keyword>
<evidence type="ECO:0000256" key="7">
    <source>
        <dbReference type="ARBA" id="ARBA00031800"/>
    </source>
</evidence>
<evidence type="ECO:0000259" key="8">
    <source>
        <dbReference type="Pfam" id="PF01134"/>
    </source>
</evidence>
<evidence type="ECO:0000313" key="10">
    <source>
        <dbReference type="Proteomes" id="UP000019109"/>
    </source>
</evidence>
<dbReference type="InterPro" id="IPR002218">
    <property type="entry name" value="MnmG-rel"/>
</dbReference>
<dbReference type="Gene3D" id="3.50.50.60">
    <property type="entry name" value="FAD/NAD(P)-binding domain"/>
    <property type="match status" value="1"/>
</dbReference>
<feature type="domain" description="MnmG N-terminal" evidence="8">
    <location>
        <begin position="5"/>
        <end position="45"/>
    </location>
</feature>
<reference evidence="9" key="1">
    <citation type="journal article" date="2014" name="Genome Announc.">
        <title>Draft Genome Sequence of Clostridium straminisolvens Strain JCM 21531T, Isolated from a Cellulose-Degrading Bacterial Community.</title>
        <authorList>
            <person name="Yuki M."/>
            <person name="Oshima K."/>
            <person name="Suda W."/>
            <person name="Sakamoto M."/>
            <person name="Kitamura K."/>
            <person name="Iida T."/>
            <person name="Hattori M."/>
            <person name="Ohkuma M."/>
        </authorList>
    </citation>
    <scope>NUCLEOTIDE SEQUENCE [LARGE SCALE GENOMIC DNA]</scope>
    <source>
        <strain evidence="9">JCM 21531</strain>
    </source>
</reference>
<accession>W4V6X8</accession>
<evidence type="ECO:0000256" key="3">
    <source>
        <dbReference type="ARBA" id="ARBA00022630"/>
    </source>
</evidence>
<dbReference type="GO" id="GO:0050660">
    <property type="term" value="F:flavin adenine dinucleotide binding"/>
    <property type="evidence" value="ECO:0007669"/>
    <property type="project" value="InterPro"/>
</dbReference>
<dbReference type="AlphaFoldDB" id="W4V6X8"/>
<gene>
    <name evidence="9" type="ORF">JCM21531_2440</name>
</gene>
<keyword evidence="4" id="KW-0819">tRNA processing</keyword>
<evidence type="ECO:0000256" key="5">
    <source>
        <dbReference type="ARBA" id="ARBA00022827"/>
    </source>
</evidence>
<evidence type="ECO:0000256" key="2">
    <source>
        <dbReference type="ARBA" id="ARBA00020461"/>
    </source>
</evidence>
<keyword evidence="3" id="KW-0285">Flavoprotein</keyword>
<keyword evidence="5" id="KW-0274">FAD</keyword>